<dbReference type="GO" id="GO:0020037">
    <property type="term" value="F:heme binding"/>
    <property type="evidence" value="ECO:0007669"/>
    <property type="project" value="InterPro"/>
</dbReference>
<feature type="transmembrane region" description="Helical" evidence="7">
    <location>
        <begin position="285"/>
        <end position="304"/>
    </location>
</feature>
<keyword evidence="3 6" id="KW-0812">Transmembrane</keyword>
<keyword evidence="6" id="KW-0813">Transport</keyword>
<dbReference type="PROSITE" id="PS50855">
    <property type="entry name" value="COX1"/>
    <property type="match status" value="1"/>
</dbReference>
<dbReference type="EMBL" id="VGLS01000271">
    <property type="protein sequence ID" value="MBM3224175.1"/>
    <property type="molecule type" value="Genomic_DNA"/>
</dbReference>
<feature type="transmembrane region" description="Helical" evidence="7">
    <location>
        <begin position="103"/>
        <end position="127"/>
    </location>
</feature>
<comment type="subcellular location">
    <subcellularLocation>
        <location evidence="1">Membrane</location>
        <topology evidence="1">Multi-pass membrane protein</topology>
    </subcellularLocation>
</comment>
<feature type="transmembrane region" description="Helical" evidence="7">
    <location>
        <begin position="420"/>
        <end position="438"/>
    </location>
</feature>
<evidence type="ECO:0000313" key="10">
    <source>
        <dbReference type="Proteomes" id="UP000712673"/>
    </source>
</evidence>
<dbReference type="Pfam" id="PF00115">
    <property type="entry name" value="COX1"/>
    <property type="match status" value="1"/>
</dbReference>
<evidence type="ECO:0000256" key="4">
    <source>
        <dbReference type="ARBA" id="ARBA00022989"/>
    </source>
</evidence>
<feature type="transmembrane region" description="Helical" evidence="7">
    <location>
        <begin position="498"/>
        <end position="520"/>
    </location>
</feature>
<keyword evidence="5 7" id="KW-0472">Membrane</keyword>
<evidence type="ECO:0000313" key="9">
    <source>
        <dbReference type="EMBL" id="MBM3224175.1"/>
    </source>
</evidence>
<reference evidence="9" key="1">
    <citation type="submission" date="2019-03" db="EMBL/GenBank/DDBJ databases">
        <title>Lake Tanganyika Metagenome-Assembled Genomes (MAGs).</title>
        <authorList>
            <person name="Tran P."/>
        </authorList>
    </citation>
    <scope>NUCLEOTIDE SEQUENCE</scope>
    <source>
        <strain evidence="9">K_DeepCast_65m_m2_066</strain>
    </source>
</reference>
<keyword evidence="4 7" id="KW-1133">Transmembrane helix</keyword>
<dbReference type="InterPro" id="IPR000883">
    <property type="entry name" value="Cyt_C_Oxase_1"/>
</dbReference>
<feature type="transmembrane region" description="Helical" evidence="7">
    <location>
        <begin position="33"/>
        <end position="55"/>
    </location>
</feature>
<keyword evidence="6" id="KW-0249">Electron transport</keyword>
<dbReference type="InterPro" id="IPR023615">
    <property type="entry name" value="Cyt_c_Oxase_su1_BS"/>
</dbReference>
<keyword evidence="6" id="KW-0408">Iron</keyword>
<evidence type="ECO:0000256" key="3">
    <source>
        <dbReference type="ARBA" id="ARBA00022692"/>
    </source>
</evidence>
<feature type="transmembrane region" description="Helical" evidence="7">
    <location>
        <begin position="313"/>
        <end position="334"/>
    </location>
</feature>
<dbReference type="GO" id="GO:0004129">
    <property type="term" value="F:cytochrome-c oxidase activity"/>
    <property type="evidence" value="ECO:0007669"/>
    <property type="project" value="InterPro"/>
</dbReference>
<evidence type="ECO:0000256" key="6">
    <source>
        <dbReference type="RuleBase" id="RU000370"/>
    </source>
</evidence>
<dbReference type="GO" id="GO:0016020">
    <property type="term" value="C:membrane"/>
    <property type="evidence" value="ECO:0007669"/>
    <property type="project" value="UniProtKB-SubCell"/>
</dbReference>
<dbReference type="PROSITE" id="PS00077">
    <property type="entry name" value="COX1_CUB"/>
    <property type="match status" value="1"/>
</dbReference>
<dbReference type="PANTHER" id="PTHR10422">
    <property type="entry name" value="CYTOCHROME C OXIDASE SUBUNIT 1"/>
    <property type="match status" value="1"/>
</dbReference>
<keyword evidence="2 6" id="KW-0679">Respiratory chain</keyword>
<dbReference type="SUPFAM" id="SSF81442">
    <property type="entry name" value="Cytochrome c oxidase subunit I-like"/>
    <property type="match status" value="1"/>
</dbReference>
<dbReference type="PANTHER" id="PTHR10422:SF18">
    <property type="entry name" value="CYTOCHROME C OXIDASE SUBUNIT 1"/>
    <property type="match status" value="1"/>
</dbReference>
<dbReference type="PRINTS" id="PR01165">
    <property type="entry name" value="CYCOXIDASEI"/>
</dbReference>
<gene>
    <name evidence="9" type="ORF">FJZ47_10270</name>
</gene>
<feature type="transmembrane region" description="Helical" evidence="7">
    <location>
        <begin position="459"/>
        <end position="478"/>
    </location>
</feature>
<evidence type="ECO:0000256" key="1">
    <source>
        <dbReference type="ARBA" id="ARBA00004141"/>
    </source>
</evidence>
<sequence>MHGTAQSDIHPAPSSFLRRCVFSTDHKVIGRQYLGIALAWALLGGLTALLIRWQLAWPGTPLPGSDLLSADFWEGESWLARSLAHGSIESEFYNKLFTMHGTIMVFFVAMPLLLGAFGNFLVPLMVGARDMAFPRLNMLSVWTLVVASIVMLVSIFVPGGAASAGWTAYPPLSTVAQYNSPNWGQNLWLLAVAIEFASFLMGGVNLLTTVINLRAPGMTYFRLPIVVWFQGIAAILFMFSVGPLIAGAVMMLLDRLVGTGFYTPSMGGEPLVWQHLFWFFGHPEVYVIMLPGLGLALDVFAVFCRKPLYGYRVIIWASIVAGALSFIVWAHHMYLSGMDPRLAMPFSITTILISVPFAVMMFAMIATLWGASITFATPMLLALGTLLIFLLGGLTGIFLGSAPMDIYLHDTHFVVGHFHYTLFSAVFFGGFAGIYYWFPKMFGRLLDERLGKIHFWLTFIFFNAVFLPMHVVGLSGMIRRIGDPTLYAFLKPWQPANVFITVCAIFLTVGQLVFVVNFFWSRMFGQRASDNPWQSTTLEWGTSSPPPHHNYDTLPVVVRGPYEYSVPDSPQDYLPQAQAVVAGPTGRA</sequence>
<name>A0A938B3Z0_UNCTE</name>
<comment type="caution">
    <text evidence="9">The sequence shown here is derived from an EMBL/GenBank/DDBJ whole genome shotgun (WGS) entry which is preliminary data.</text>
</comment>
<organism evidence="9 10">
    <name type="scientific">Tectimicrobiota bacterium</name>
    <dbReference type="NCBI Taxonomy" id="2528274"/>
    <lineage>
        <taxon>Bacteria</taxon>
        <taxon>Pseudomonadati</taxon>
        <taxon>Nitrospinota/Tectimicrobiota group</taxon>
        <taxon>Candidatus Tectimicrobiota</taxon>
    </lineage>
</organism>
<dbReference type="GO" id="GO:0009060">
    <property type="term" value="P:aerobic respiration"/>
    <property type="evidence" value="ECO:0007669"/>
    <property type="project" value="InterPro"/>
</dbReference>
<feature type="transmembrane region" description="Helical" evidence="7">
    <location>
        <begin position="380"/>
        <end position="400"/>
    </location>
</feature>
<feature type="transmembrane region" description="Helical" evidence="7">
    <location>
        <begin position="187"/>
        <end position="213"/>
    </location>
</feature>
<dbReference type="GO" id="GO:0015990">
    <property type="term" value="P:electron transport coupled proton transport"/>
    <property type="evidence" value="ECO:0007669"/>
    <property type="project" value="TreeGrafter"/>
</dbReference>
<feature type="transmembrane region" description="Helical" evidence="7">
    <location>
        <begin position="139"/>
        <end position="167"/>
    </location>
</feature>
<dbReference type="Gene3D" id="1.20.210.10">
    <property type="entry name" value="Cytochrome c oxidase-like, subunit I domain"/>
    <property type="match status" value="1"/>
</dbReference>
<evidence type="ECO:0000256" key="5">
    <source>
        <dbReference type="ARBA" id="ARBA00023136"/>
    </source>
</evidence>
<dbReference type="GO" id="GO:0022904">
    <property type="term" value="P:respiratory electron transport chain"/>
    <property type="evidence" value="ECO:0007669"/>
    <property type="project" value="TreeGrafter"/>
</dbReference>
<comment type="similarity">
    <text evidence="6">Belongs to the heme-copper respiratory oxidase family.</text>
</comment>
<feature type="domain" description="Cytochrome oxidase subunit I profile" evidence="8">
    <location>
        <begin position="16"/>
        <end position="558"/>
    </location>
</feature>
<proteinExistence type="inferred from homology"/>
<evidence type="ECO:0000259" key="8">
    <source>
        <dbReference type="PROSITE" id="PS50855"/>
    </source>
</evidence>
<feature type="transmembrane region" description="Helical" evidence="7">
    <location>
        <begin position="346"/>
        <end position="368"/>
    </location>
</feature>
<protein>
    <submittedName>
        <fullName evidence="9">Cytochrome c oxidase subunit I</fullName>
    </submittedName>
</protein>
<dbReference type="InterPro" id="IPR023616">
    <property type="entry name" value="Cyt_c_oxase-like_su1_dom"/>
</dbReference>
<feature type="transmembrane region" description="Helical" evidence="7">
    <location>
        <begin position="225"/>
        <end position="253"/>
    </location>
</feature>
<keyword evidence="6" id="KW-0349">Heme</keyword>
<accession>A0A938B3Z0</accession>
<evidence type="ECO:0000256" key="7">
    <source>
        <dbReference type="SAM" id="Phobius"/>
    </source>
</evidence>
<keyword evidence="6" id="KW-0479">Metal-binding</keyword>
<dbReference type="Proteomes" id="UP000712673">
    <property type="component" value="Unassembled WGS sequence"/>
</dbReference>
<dbReference type="AlphaFoldDB" id="A0A938B3Z0"/>
<evidence type="ECO:0000256" key="2">
    <source>
        <dbReference type="ARBA" id="ARBA00022660"/>
    </source>
</evidence>
<dbReference type="InterPro" id="IPR036927">
    <property type="entry name" value="Cyt_c_oxase-like_su1_sf"/>
</dbReference>